<keyword evidence="2" id="KW-1185">Reference proteome</keyword>
<dbReference type="AlphaFoldDB" id="A0A1I8FFQ2"/>
<sequence length="124" mass="13716">GHGPDCRADATLGEVLALLANRCRGCRVYRPTPLGTALGLRLRLLGRRFEPGTTWTGVTRRPPVPLGSIVSRPATHDSSSSFRRKKTLGRLAVSSTLLRRHPGRNQTAQQMDSETKYNLIFDLH</sequence>
<evidence type="ECO:0000313" key="3">
    <source>
        <dbReference type="WBParaSite" id="maker-unitig_33108-snap-gene-0.2-mRNA-1"/>
    </source>
</evidence>
<dbReference type="WBParaSite" id="maker-unitig_33108-snap-gene-0.2-mRNA-1">
    <property type="protein sequence ID" value="maker-unitig_33108-snap-gene-0.2-mRNA-1"/>
    <property type="gene ID" value="maker-unitig_33108-snap-gene-0.2"/>
</dbReference>
<protein>
    <submittedName>
        <fullName evidence="3">Secreted protein</fullName>
    </submittedName>
</protein>
<accession>A0A1I8FFQ2</accession>
<evidence type="ECO:0000256" key="1">
    <source>
        <dbReference type="SAM" id="MobiDB-lite"/>
    </source>
</evidence>
<dbReference type="Proteomes" id="UP000095280">
    <property type="component" value="Unplaced"/>
</dbReference>
<organism evidence="2 3">
    <name type="scientific">Macrostomum lignano</name>
    <dbReference type="NCBI Taxonomy" id="282301"/>
    <lineage>
        <taxon>Eukaryota</taxon>
        <taxon>Metazoa</taxon>
        <taxon>Spiralia</taxon>
        <taxon>Lophotrochozoa</taxon>
        <taxon>Platyhelminthes</taxon>
        <taxon>Rhabditophora</taxon>
        <taxon>Macrostomorpha</taxon>
        <taxon>Macrostomida</taxon>
        <taxon>Macrostomidae</taxon>
        <taxon>Macrostomum</taxon>
    </lineage>
</organism>
<name>A0A1I8FFQ2_9PLAT</name>
<feature type="region of interest" description="Disordered" evidence="1">
    <location>
        <begin position="56"/>
        <end position="83"/>
    </location>
</feature>
<proteinExistence type="predicted"/>
<reference evidence="3" key="1">
    <citation type="submission" date="2016-11" db="UniProtKB">
        <authorList>
            <consortium name="WormBaseParasite"/>
        </authorList>
    </citation>
    <scope>IDENTIFICATION</scope>
</reference>
<evidence type="ECO:0000313" key="2">
    <source>
        <dbReference type="Proteomes" id="UP000095280"/>
    </source>
</evidence>